<proteinExistence type="predicted"/>
<dbReference type="CDD" id="cd00090">
    <property type="entry name" value="HTH_ARSR"/>
    <property type="match status" value="1"/>
</dbReference>
<feature type="domain" description="HTH arsR-type" evidence="4">
    <location>
        <begin position="26"/>
        <end position="121"/>
    </location>
</feature>
<dbReference type="RefSeq" id="WP_364447416.1">
    <property type="nucleotide sequence ID" value="NZ_JBFARM010000003.1"/>
</dbReference>
<evidence type="ECO:0000313" key="5">
    <source>
        <dbReference type="EMBL" id="MEV4285976.1"/>
    </source>
</evidence>
<sequence length="126" mass="13318">MRQEAERCELLCLDLPHAEAVRAQLPSPADISAAAERAKALADETRLRIALALQAGGEMCGCDLAWVCGLAQNLVSHHLRALRRAGLADSRRAGKLVMYRLTDVGAVLLGSLSGRQATDAGSATGR</sequence>
<dbReference type="InterPro" id="IPR051011">
    <property type="entry name" value="Metal_resp_trans_reg"/>
</dbReference>
<comment type="caution">
    <text evidence="5">The sequence shown here is derived from an EMBL/GenBank/DDBJ whole genome shotgun (WGS) entry which is preliminary data.</text>
</comment>
<evidence type="ECO:0000256" key="1">
    <source>
        <dbReference type="ARBA" id="ARBA00023015"/>
    </source>
</evidence>
<dbReference type="Pfam" id="PF01022">
    <property type="entry name" value="HTH_5"/>
    <property type="match status" value="1"/>
</dbReference>
<dbReference type="EMBL" id="JBFARM010000003">
    <property type="protein sequence ID" value="MEV4285976.1"/>
    <property type="molecule type" value="Genomic_DNA"/>
</dbReference>
<dbReference type="InterPro" id="IPR036388">
    <property type="entry name" value="WH-like_DNA-bd_sf"/>
</dbReference>
<dbReference type="SMART" id="SM00418">
    <property type="entry name" value="HTH_ARSR"/>
    <property type="match status" value="1"/>
</dbReference>
<dbReference type="PRINTS" id="PR00778">
    <property type="entry name" value="HTHARSR"/>
</dbReference>
<protein>
    <submittedName>
        <fullName evidence="5">Metalloregulator ArsR/SmtB family transcription factor</fullName>
    </submittedName>
</protein>
<accession>A0ABV3H0B0</accession>
<dbReference type="InterPro" id="IPR001845">
    <property type="entry name" value="HTH_ArsR_DNA-bd_dom"/>
</dbReference>
<evidence type="ECO:0000313" key="6">
    <source>
        <dbReference type="Proteomes" id="UP001552427"/>
    </source>
</evidence>
<dbReference type="InterPro" id="IPR011991">
    <property type="entry name" value="ArsR-like_HTH"/>
</dbReference>
<keyword evidence="2" id="KW-0238">DNA-binding</keyword>
<dbReference type="PROSITE" id="PS50987">
    <property type="entry name" value="HTH_ARSR_2"/>
    <property type="match status" value="1"/>
</dbReference>
<keyword evidence="1" id="KW-0805">Transcription regulation</keyword>
<dbReference type="SUPFAM" id="SSF46785">
    <property type="entry name" value="Winged helix' DNA-binding domain"/>
    <property type="match status" value="1"/>
</dbReference>
<gene>
    <name evidence="5" type="ORF">AB0K40_10775</name>
</gene>
<evidence type="ECO:0000256" key="2">
    <source>
        <dbReference type="ARBA" id="ARBA00023125"/>
    </source>
</evidence>
<keyword evidence="6" id="KW-1185">Reference proteome</keyword>
<dbReference type="Gene3D" id="1.10.10.10">
    <property type="entry name" value="Winged helix-like DNA-binding domain superfamily/Winged helix DNA-binding domain"/>
    <property type="match status" value="1"/>
</dbReference>
<dbReference type="Proteomes" id="UP001552427">
    <property type="component" value="Unassembled WGS sequence"/>
</dbReference>
<keyword evidence="3" id="KW-0804">Transcription</keyword>
<dbReference type="PANTHER" id="PTHR43132:SF6">
    <property type="entry name" value="HTH-TYPE TRANSCRIPTIONAL REPRESSOR CZRA"/>
    <property type="match status" value="1"/>
</dbReference>
<dbReference type="InterPro" id="IPR036390">
    <property type="entry name" value="WH_DNA-bd_sf"/>
</dbReference>
<organism evidence="5 6">
    <name type="scientific">Nonomuraea bangladeshensis</name>
    <dbReference type="NCBI Taxonomy" id="404385"/>
    <lineage>
        <taxon>Bacteria</taxon>
        <taxon>Bacillati</taxon>
        <taxon>Actinomycetota</taxon>
        <taxon>Actinomycetes</taxon>
        <taxon>Streptosporangiales</taxon>
        <taxon>Streptosporangiaceae</taxon>
        <taxon>Nonomuraea</taxon>
    </lineage>
</organism>
<dbReference type="NCBIfam" id="NF033788">
    <property type="entry name" value="HTH_metalloreg"/>
    <property type="match status" value="1"/>
</dbReference>
<reference evidence="5 6" key="1">
    <citation type="submission" date="2024-06" db="EMBL/GenBank/DDBJ databases">
        <title>The Natural Products Discovery Center: Release of the First 8490 Sequenced Strains for Exploring Actinobacteria Biosynthetic Diversity.</title>
        <authorList>
            <person name="Kalkreuter E."/>
            <person name="Kautsar S.A."/>
            <person name="Yang D."/>
            <person name="Bader C.D."/>
            <person name="Teijaro C.N."/>
            <person name="Fluegel L."/>
            <person name="Davis C.M."/>
            <person name="Simpson J.R."/>
            <person name="Lauterbach L."/>
            <person name="Steele A.D."/>
            <person name="Gui C."/>
            <person name="Meng S."/>
            <person name="Li G."/>
            <person name="Viehrig K."/>
            <person name="Ye F."/>
            <person name="Su P."/>
            <person name="Kiefer A.F."/>
            <person name="Nichols A."/>
            <person name="Cepeda A.J."/>
            <person name="Yan W."/>
            <person name="Fan B."/>
            <person name="Jiang Y."/>
            <person name="Adhikari A."/>
            <person name="Zheng C.-J."/>
            <person name="Schuster L."/>
            <person name="Cowan T.M."/>
            <person name="Smanski M.J."/>
            <person name="Chevrette M.G."/>
            <person name="De Carvalho L.P.S."/>
            <person name="Shen B."/>
        </authorList>
    </citation>
    <scope>NUCLEOTIDE SEQUENCE [LARGE SCALE GENOMIC DNA]</scope>
    <source>
        <strain evidence="5 6">NPDC049574</strain>
    </source>
</reference>
<dbReference type="PANTHER" id="PTHR43132">
    <property type="entry name" value="ARSENICAL RESISTANCE OPERON REPRESSOR ARSR-RELATED"/>
    <property type="match status" value="1"/>
</dbReference>
<evidence type="ECO:0000259" key="4">
    <source>
        <dbReference type="PROSITE" id="PS50987"/>
    </source>
</evidence>
<evidence type="ECO:0000256" key="3">
    <source>
        <dbReference type="ARBA" id="ARBA00023163"/>
    </source>
</evidence>
<name>A0ABV3H0B0_9ACTN</name>